<dbReference type="AlphaFoldDB" id="A0A4P6Q009"/>
<evidence type="ECO:0008006" key="4">
    <source>
        <dbReference type="Google" id="ProtNLM"/>
    </source>
</evidence>
<evidence type="ECO:0000313" key="2">
    <source>
        <dbReference type="EMBL" id="QBI52511.1"/>
    </source>
</evidence>
<name>A0A4P6Q009_9ACTN</name>
<dbReference type="OrthoDB" id="5241887at2"/>
<feature type="region of interest" description="Disordered" evidence="1">
    <location>
        <begin position="1"/>
        <end position="39"/>
    </location>
</feature>
<organism evidence="2 3">
    <name type="scientific">Streptomonospora litoralis</name>
    <dbReference type="NCBI Taxonomy" id="2498135"/>
    <lineage>
        <taxon>Bacteria</taxon>
        <taxon>Bacillati</taxon>
        <taxon>Actinomycetota</taxon>
        <taxon>Actinomycetes</taxon>
        <taxon>Streptosporangiales</taxon>
        <taxon>Nocardiopsidaceae</taxon>
        <taxon>Streptomonospora</taxon>
    </lineage>
</organism>
<proteinExistence type="predicted"/>
<feature type="compositionally biased region" description="Pro residues" evidence="1">
    <location>
        <begin position="1"/>
        <end position="36"/>
    </location>
</feature>
<protein>
    <recommendedName>
        <fullName evidence="4">DUF3352 domain-containing protein</fullName>
    </recommendedName>
</protein>
<keyword evidence="3" id="KW-1185">Reference proteome</keyword>
<reference evidence="2 3" key="1">
    <citation type="submission" date="2019-02" db="EMBL/GenBank/DDBJ databases">
        <authorList>
            <person name="Khodamoradi S."/>
            <person name="Hahnke R.L."/>
            <person name="Kaempfer P."/>
            <person name="Schumann P."/>
            <person name="Rohde M."/>
            <person name="Steinert M."/>
            <person name="Luzhetskyy A."/>
            <person name="Wink J."/>
            <person name="Ruckert C."/>
        </authorList>
    </citation>
    <scope>NUCLEOTIDE SEQUENCE [LARGE SCALE GENOMIC DNA]</scope>
    <source>
        <strain evidence="2 3">M2</strain>
    </source>
</reference>
<sequence>MSYPDPPNQPSWGAPPPPGGGQYQPPPGPGYAPAPTAPQRSNRGWMIPVAAGLGVVMMAGTVWASNSVVQNVLVGAQPESVLPASSIAFAKLDLRPSGGQLADYAQFVQRLPDTMREEIDPEADPAEELVDSLIENSGYEGMTYEEDFAPWLGQRFGFAVWTPENEEAADSSGTAAAIAIAAEDEDAAEQALSEMQSQSEDVAFDVRDDFAIVTDKAAVLSDLDAQIASGGTLDEQDTYTRDMESIGTDNIASAWMDLGEIAALAQEGSGSEYGGFEEYGGLNQTDPLDSLQSYGEVSGRMALGLRIRPEYLELRGDTLDVSVDGVSTADYEVPEPGLQLMGDLPDDTMMAVSGSGLADLAGQAYQDNPEDFAEFEGLMTDLGLTMPDGLTSLLGKRTAVGITDLGGSLDQFFGGAASPPSMQFRAEGADSGAVESAIAEMWRNSYTSPPGVSTEGSVTVATSGTTGTGRLGDDPVFKQTMAGTETAHLGMYLDLRPFAESGGESAPEQWGALGASVTFDASTVSTLARWAPNGGG</sequence>
<dbReference type="KEGG" id="strr:EKD16_03500"/>
<accession>A0A4P6Q009</accession>
<dbReference type="Proteomes" id="UP000292235">
    <property type="component" value="Chromosome"/>
</dbReference>
<dbReference type="Pfam" id="PF11832">
    <property type="entry name" value="DUF3352"/>
    <property type="match status" value="1"/>
</dbReference>
<evidence type="ECO:0000313" key="3">
    <source>
        <dbReference type="Proteomes" id="UP000292235"/>
    </source>
</evidence>
<gene>
    <name evidence="2" type="ORF">EKD16_03500</name>
</gene>
<dbReference type="EMBL" id="CP036455">
    <property type="protein sequence ID" value="QBI52511.1"/>
    <property type="molecule type" value="Genomic_DNA"/>
</dbReference>
<evidence type="ECO:0000256" key="1">
    <source>
        <dbReference type="SAM" id="MobiDB-lite"/>
    </source>
</evidence>
<dbReference type="InterPro" id="IPR021787">
    <property type="entry name" value="DUF3352"/>
</dbReference>